<reference evidence="2" key="1">
    <citation type="submission" date="2023-01" db="EMBL/GenBank/DDBJ databases">
        <title>Genome assembly of the deep-sea coral Lophelia pertusa.</title>
        <authorList>
            <person name="Herrera S."/>
            <person name="Cordes E."/>
        </authorList>
    </citation>
    <scope>NUCLEOTIDE SEQUENCE</scope>
    <source>
        <strain evidence="2">USNM1676648</strain>
        <tissue evidence="2">Polyp</tissue>
    </source>
</reference>
<dbReference type="Proteomes" id="UP001163046">
    <property type="component" value="Unassembled WGS sequence"/>
</dbReference>
<gene>
    <name evidence="2" type="ORF">OS493_020079</name>
</gene>
<dbReference type="AlphaFoldDB" id="A0A9W9YBJ8"/>
<organism evidence="2 3">
    <name type="scientific">Desmophyllum pertusum</name>
    <dbReference type="NCBI Taxonomy" id="174260"/>
    <lineage>
        <taxon>Eukaryota</taxon>
        <taxon>Metazoa</taxon>
        <taxon>Cnidaria</taxon>
        <taxon>Anthozoa</taxon>
        <taxon>Hexacorallia</taxon>
        <taxon>Scleractinia</taxon>
        <taxon>Caryophylliina</taxon>
        <taxon>Caryophylliidae</taxon>
        <taxon>Desmophyllum</taxon>
    </lineage>
</organism>
<sequence>MCGTQADQRHSVSKQYYLIRLGIGFVHLGWLSTFRAIACFSCVGLSLGPILKDLSQQLCHIDRHYCERSWWTISSQQIHPDVITGTNLPSSELRCQEPSEAKRCSGVLSHESQDPIANNVSVEAQPLVFEEYMDNGQGIKCICIPEAVKLYDTRTKEWEGLKGCIQASVNRDNRQDNQDNQDSTGKSAEDADGLTRELFSQGWKSILPLFFEGTNFHVPRVDPDCSEELFEILGRIASHGFVFTGFFPLGIAPASIIAIFDSDSLSEADLIYSFPFLFNGGRTGYSRKKPCKETKSVWTTYYLTCSPVIMFTRSPLTQQDPFFVCPPSRIRNKAKCVDGGLQERTRQGTSSCL</sequence>
<feature type="region of interest" description="Disordered" evidence="1">
    <location>
        <begin position="172"/>
        <end position="191"/>
    </location>
</feature>
<dbReference type="EMBL" id="MU827789">
    <property type="protein sequence ID" value="KAJ7331289.1"/>
    <property type="molecule type" value="Genomic_DNA"/>
</dbReference>
<dbReference type="OrthoDB" id="5989473at2759"/>
<evidence type="ECO:0000256" key="1">
    <source>
        <dbReference type="SAM" id="MobiDB-lite"/>
    </source>
</evidence>
<comment type="caution">
    <text evidence="2">The sequence shown here is derived from an EMBL/GenBank/DDBJ whole genome shotgun (WGS) entry which is preliminary data.</text>
</comment>
<accession>A0A9W9YBJ8</accession>
<name>A0A9W9YBJ8_9CNID</name>
<protein>
    <submittedName>
        <fullName evidence="2">Uncharacterized protein</fullName>
    </submittedName>
</protein>
<proteinExistence type="predicted"/>
<keyword evidence="3" id="KW-1185">Reference proteome</keyword>
<evidence type="ECO:0000313" key="3">
    <source>
        <dbReference type="Proteomes" id="UP001163046"/>
    </source>
</evidence>
<evidence type="ECO:0000313" key="2">
    <source>
        <dbReference type="EMBL" id="KAJ7331289.1"/>
    </source>
</evidence>